<accession>A0AA88WXG9</accession>
<dbReference type="PANTHER" id="PTHR31713">
    <property type="entry name" value="OS02G0177800 PROTEIN"/>
    <property type="match status" value="1"/>
</dbReference>
<dbReference type="AlphaFoldDB" id="A0AA88WXG9"/>
<organism evidence="3 4">
    <name type="scientific">Escallonia herrerae</name>
    <dbReference type="NCBI Taxonomy" id="1293975"/>
    <lineage>
        <taxon>Eukaryota</taxon>
        <taxon>Viridiplantae</taxon>
        <taxon>Streptophyta</taxon>
        <taxon>Embryophyta</taxon>
        <taxon>Tracheophyta</taxon>
        <taxon>Spermatophyta</taxon>
        <taxon>Magnoliopsida</taxon>
        <taxon>eudicotyledons</taxon>
        <taxon>Gunneridae</taxon>
        <taxon>Pentapetalae</taxon>
        <taxon>asterids</taxon>
        <taxon>campanulids</taxon>
        <taxon>Escalloniales</taxon>
        <taxon>Escalloniaceae</taxon>
        <taxon>Escallonia</taxon>
    </lineage>
</organism>
<dbReference type="GO" id="GO:0003700">
    <property type="term" value="F:DNA-binding transcription factor activity"/>
    <property type="evidence" value="ECO:0007669"/>
    <property type="project" value="TreeGrafter"/>
</dbReference>
<dbReference type="GO" id="GO:0080142">
    <property type="term" value="P:regulation of salicylic acid biosynthetic process"/>
    <property type="evidence" value="ECO:0007669"/>
    <property type="project" value="TreeGrafter"/>
</dbReference>
<feature type="domain" description="Calmodulin binding protein-like N-terminal" evidence="1">
    <location>
        <begin position="14"/>
        <end position="160"/>
    </location>
</feature>
<evidence type="ECO:0000259" key="2">
    <source>
        <dbReference type="Pfam" id="PF20451"/>
    </source>
</evidence>
<feature type="non-terminal residue" evidence="3">
    <location>
        <position position="1"/>
    </location>
</feature>
<protein>
    <submittedName>
        <fullName evidence="3">Uncharacterized protein</fullName>
    </submittedName>
</protein>
<dbReference type="Pfam" id="PF20451">
    <property type="entry name" value="Calmod_bind_M"/>
    <property type="match status" value="1"/>
</dbReference>
<name>A0AA88WXG9_9ASTE</name>
<dbReference type="PANTHER" id="PTHR31713:SF14">
    <property type="entry name" value="CALMODULIN-BINDING PROTEIN 60 A"/>
    <property type="match status" value="1"/>
</dbReference>
<dbReference type="InterPro" id="IPR046831">
    <property type="entry name" value="Calmodulin_bind_N"/>
</dbReference>
<keyword evidence="4" id="KW-1185">Reference proteome</keyword>
<dbReference type="InterPro" id="IPR046830">
    <property type="entry name" value="Calmod_bind_M"/>
</dbReference>
<proteinExistence type="predicted"/>
<dbReference type="GO" id="GO:0005516">
    <property type="term" value="F:calmodulin binding"/>
    <property type="evidence" value="ECO:0007669"/>
    <property type="project" value="InterPro"/>
</dbReference>
<dbReference type="GO" id="GO:0005634">
    <property type="term" value="C:nucleus"/>
    <property type="evidence" value="ECO:0007669"/>
    <property type="project" value="TreeGrafter"/>
</dbReference>
<feature type="domain" description="Calmodulin binding protein central" evidence="2">
    <location>
        <begin position="174"/>
        <end position="220"/>
    </location>
</feature>
<evidence type="ECO:0000313" key="3">
    <source>
        <dbReference type="EMBL" id="KAK3035816.1"/>
    </source>
</evidence>
<dbReference type="GO" id="GO:0043565">
    <property type="term" value="F:sequence-specific DNA binding"/>
    <property type="evidence" value="ECO:0007669"/>
    <property type="project" value="TreeGrafter"/>
</dbReference>
<dbReference type="Pfam" id="PF07887">
    <property type="entry name" value="Calmodulin_bind"/>
    <property type="match status" value="1"/>
</dbReference>
<dbReference type="InterPro" id="IPR012416">
    <property type="entry name" value="CBP60"/>
</dbReference>
<reference evidence="3" key="1">
    <citation type="submission" date="2022-12" db="EMBL/GenBank/DDBJ databases">
        <title>Draft genome assemblies for two species of Escallonia (Escalloniales).</title>
        <authorList>
            <person name="Chanderbali A."/>
            <person name="Dervinis C."/>
            <person name="Anghel I."/>
            <person name="Soltis D."/>
            <person name="Soltis P."/>
            <person name="Zapata F."/>
        </authorList>
    </citation>
    <scope>NUCLEOTIDE SEQUENCE</scope>
    <source>
        <strain evidence="3">UCBG64.0493</strain>
        <tissue evidence="3">Leaf</tissue>
    </source>
</reference>
<dbReference type="EMBL" id="JAVXUP010000165">
    <property type="protein sequence ID" value="KAK3035816.1"/>
    <property type="molecule type" value="Genomic_DNA"/>
</dbReference>
<evidence type="ECO:0000313" key="4">
    <source>
        <dbReference type="Proteomes" id="UP001188597"/>
    </source>
</evidence>
<dbReference type="Proteomes" id="UP001188597">
    <property type="component" value="Unassembled WGS sequence"/>
</dbReference>
<sequence>ISGNETITSKPRSLQLQFLTKISCPVFTGKDIEGEECEPIKLALVDRFTREVVKDGAEAAAGVEILILEGELEDGKRESWTREEFNDKIVREWEGKKSILRGDTHLKLKEGTGTLGRISITHNSGWMKNCKLRIGARVVDNSFGISIKEAISESFPVKDRRSTLYEKHYPPSMCDEVWRLKNIDKKGAFYKRLTGAKITTVKDFLTLLSINPRRLQEAAAHTLVESASEHWEEVLPFDDESVHMLGSLQSMHSSGPDSLTGRNFVTSPMIDDPEVNNHGLFVPDDSGQGLYGPIWTPDFDQCLFVLNENHGLRSESPPVESHANQETDATDFLLIDPGPSNKVLRRWIIMVYSLLQWVSVWKKVGALEGIHDQKKQRVYYEGEVS</sequence>
<evidence type="ECO:0000259" key="1">
    <source>
        <dbReference type="Pfam" id="PF07887"/>
    </source>
</evidence>
<gene>
    <name evidence="3" type="ORF">RJ639_034632</name>
</gene>
<comment type="caution">
    <text evidence="3">The sequence shown here is derived from an EMBL/GenBank/DDBJ whole genome shotgun (WGS) entry which is preliminary data.</text>
</comment>